<proteinExistence type="predicted"/>
<keyword evidence="3" id="KW-1185">Reference proteome</keyword>
<sequence length="237" mass="26344">MPMPALTLSPITDANRAQFLSVSVTSEQIKFSGTVAEAYGSAEEGIDFHGIWLGNQPVGFFKIDRLYHSRYPFAHDTGLGLRAFMIDANHQGQGLATQVVEALGPYLAKHYPDATAVVLTVNMANPGAIRCYLKGGFDDTGETWPHGEAGPQHIMRMDLASAPAKPTLRERFKPFFAWVRRNVPRGMRLFLGILLIIGGILGFLPILGFWMIPLGVMVAAMDVRLYRRWRSRRASRK</sequence>
<keyword evidence="2" id="KW-0808">Transferase</keyword>
<dbReference type="RefSeq" id="WP_235824173.1">
    <property type="nucleotide sequence ID" value="NZ_ONZG01000013.1"/>
</dbReference>
<dbReference type="InterPro" id="IPR000182">
    <property type="entry name" value="GNAT_dom"/>
</dbReference>
<feature type="domain" description="N-acetyltransferase" evidence="1">
    <location>
        <begin position="6"/>
        <end position="160"/>
    </location>
</feature>
<dbReference type="GO" id="GO:0004145">
    <property type="term" value="F:diamine N-acetyltransferase activity"/>
    <property type="evidence" value="ECO:0007669"/>
    <property type="project" value="UniProtKB-EC"/>
</dbReference>
<evidence type="ECO:0000259" key="1">
    <source>
        <dbReference type="PROSITE" id="PS51186"/>
    </source>
</evidence>
<dbReference type="Proteomes" id="UP000244898">
    <property type="component" value="Unassembled WGS sequence"/>
</dbReference>
<dbReference type="Gene3D" id="3.40.630.30">
    <property type="match status" value="1"/>
</dbReference>
<organism evidence="2 3">
    <name type="scientific">Falsiruegeria mediterranea M17</name>
    <dbReference type="NCBI Taxonomy" id="1200281"/>
    <lineage>
        <taxon>Bacteria</taxon>
        <taxon>Pseudomonadati</taxon>
        <taxon>Pseudomonadota</taxon>
        <taxon>Alphaproteobacteria</taxon>
        <taxon>Rhodobacterales</taxon>
        <taxon>Roseobacteraceae</taxon>
        <taxon>Falsiruegeria</taxon>
    </lineage>
</organism>
<dbReference type="InterPro" id="IPR016181">
    <property type="entry name" value="Acyl_CoA_acyltransferase"/>
</dbReference>
<dbReference type="Pfam" id="PF00583">
    <property type="entry name" value="Acetyltransf_1"/>
    <property type="match status" value="1"/>
</dbReference>
<dbReference type="PROSITE" id="PS51186">
    <property type="entry name" value="GNAT"/>
    <property type="match status" value="1"/>
</dbReference>
<dbReference type="EMBL" id="ONZG01000013">
    <property type="protein sequence ID" value="SPJ30775.1"/>
    <property type="molecule type" value="Genomic_DNA"/>
</dbReference>
<gene>
    <name evidence="2" type="primary">bltD</name>
    <name evidence="2" type="ORF">TRM7615_04309</name>
</gene>
<evidence type="ECO:0000313" key="2">
    <source>
        <dbReference type="EMBL" id="SPJ30775.1"/>
    </source>
</evidence>
<reference evidence="3" key="1">
    <citation type="submission" date="2018-03" db="EMBL/GenBank/DDBJ databases">
        <authorList>
            <person name="Rodrigo-Torres L."/>
            <person name="Arahal R. D."/>
            <person name="Lucena T."/>
        </authorList>
    </citation>
    <scope>NUCLEOTIDE SEQUENCE [LARGE SCALE GENOMIC DNA]</scope>
    <source>
        <strain evidence="3">CECT 7615</strain>
    </source>
</reference>
<evidence type="ECO:0000313" key="3">
    <source>
        <dbReference type="Proteomes" id="UP000244898"/>
    </source>
</evidence>
<dbReference type="SUPFAM" id="SSF55729">
    <property type="entry name" value="Acyl-CoA N-acyltransferases (Nat)"/>
    <property type="match status" value="1"/>
</dbReference>
<dbReference type="EC" id="2.3.1.57" evidence="2"/>
<dbReference type="AlphaFoldDB" id="A0A2R8CED6"/>
<keyword evidence="2" id="KW-0012">Acyltransferase</keyword>
<name>A0A2R8CED6_9RHOB</name>
<accession>A0A2R8CED6</accession>
<protein>
    <submittedName>
        <fullName evidence="2">Spermine/spermidine acetyltransferase</fullName>
        <ecNumber evidence="2">2.3.1.57</ecNumber>
    </submittedName>
</protein>